<feature type="transmembrane region" description="Helical" evidence="1">
    <location>
        <begin position="75"/>
        <end position="97"/>
    </location>
</feature>
<proteinExistence type="predicted"/>
<protein>
    <recommendedName>
        <fullName evidence="4">TIGR04086 family membrane protein</fullName>
    </recommendedName>
</protein>
<feature type="transmembrane region" description="Helical" evidence="1">
    <location>
        <begin position="16"/>
        <end position="40"/>
    </location>
</feature>
<feature type="transmembrane region" description="Helical" evidence="1">
    <location>
        <begin position="46"/>
        <end position="68"/>
    </location>
</feature>
<name>A0A0B7MPA2_9FIRM</name>
<dbReference type="RefSeq" id="WP_044665678.1">
    <property type="nucleotide sequence ID" value="NZ_CDRZ01000259.1"/>
</dbReference>
<evidence type="ECO:0000313" key="3">
    <source>
        <dbReference type="Proteomes" id="UP000046155"/>
    </source>
</evidence>
<dbReference type="AlphaFoldDB" id="A0A0B7MPA2"/>
<dbReference type="NCBIfam" id="TIGR04086">
    <property type="entry name" value="TIGR04086_membr"/>
    <property type="match status" value="1"/>
</dbReference>
<dbReference type="InterPro" id="IPR023804">
    <property type="entry name" value="DUF3792_TM"/>
</dbReference>
<organism evidence="2 3">
    <name type="scientific">Syntrophaceticus schinkii</name>
    <dbReference type="NCBI Taxonomy" id="499207"/>
    <lineage>
        <taxon>Bacteria</taxon>
        <taxon>Bacillati</taxon>
        <taxon>Bacillota</taxon>
        <taxon>Clostridia</taxon>
        <taxon>Thermoanaerobacterales</taxon>
        <taxon>Thermoanaerobacterales Family III. Incertae Sedis</taxon>
        <taxon>Syntrophaceticus</taxon>
    </lineage>
</organism>
<evidence type="ECO:0000256" key="1">
    <source>
        <dbReference type="SAM" id="Phobius"/>
    </source>
</evidence>
<evidence type="ECO:0000313" key="2">
    <source>
        <dbReference type="EMBL" id="CEO89801.1"/>
    </source>
</evidence>
<accession>A0A0B7MPA2</accession>
<keyword evidence="1" id="KW-0812">Transmembrane</keyword>
<reference evidence="3" key="1">
    <citation type="submission" date="2015-01" db="EMBL/GenBank/DDBJ databases">
        <authorList>
            <person name="Manzoor Shahid"/>
            <person name="Zubair Saima"/>
        </authorList>
    </citation>
    <scope>NUCLEOTIDE SEQUENCE [LARGE SCALE GENOMIC DNA]</scope>
    <source>
        <strain evidence="3">Sp3</strain>
    </source>
</reference>
<dbReference type="Proteomes" id="UP000046155">
    <property type="component" value="Unassembled WGS sequence"/>
</dbReference>
<feature type="transmembrane region" description="Helical" evidence="1">
    <location>
        <begin position="103"/>
        <end position="128"/>
    </location>
</feature>
<keyword evidence="1" id="KW-1133">Transmembrane helix</keyword>
<keyword evidence="3" id="KW-1185">Reference proteome</keyword>
<dbReference type="Pfam" id="PF12670">
    <property type="entry name" value="DUF3792"/>
    <property type="match status" value="1"/>
</dbReference>
<keyword evidence="1" id="KW-0472">Membrane</keyword>
<sequence>MDNEKSPIFRISENPVFFGLTAAILFAILSIMVLALSFHLSALSELYLKPAGTFFYLVGAFLGGFLAAKKAGGKGLVYGAGVGLCYYIFFVVISLFFSPGSLSVIALGFKGLYTLLVSAAGGICGLAFA</sequence>
<gene>
    <name evidence="2" type="ORF">SSCH_600020</name>
</gene>
<dbReference type="EMBL" id="CDRZ01000259">
    <property type="protein sequence ID" value="CEO89801.1"/>
    <property type="molecule type" value="Genomic_DNA"/>
</dbReference>
<evidence type="ECO:0008006" key="4">
    <source>
        <dbReference type="Google" id="ProtNLM"/>
    </source>
</evidence>